<dbReference type="FunFam" id="2.30.310.10:FF:000003">
    <property type="entry name" value="Zinc knuckle domain containing protein"/>
    <property type="match status" value="1"/>
</dbReference>
<evidence type="ECO:0000256" key="2">
    <source>
        <dbReference type="ARBA" id="ARBA00008318"/>
    </source>
</evidence>
<comment type="similarity">
    <text evidence="2">Belongs to the NEMF family.</text>
</comment>
<name>A0A0G2JBU1_9EURO</name>
<dbReference type="InterPro" id="IPR008532">
    <property type="entry name" value="NFACT_RNA-bd"/>
</dbReference>
<dbReference type="GO" id="GO:1990116">
    <property type="term" value="P:ribosome-associated ubiquitin-dependent protein catabolic process"/>
    <property type="evidence" value="ECO:0007669"/>
    <property type="project" value="TreeGrafter"/>
</dbReference>
<evidence type="ECO:0000259" key="8">
    <source>
        <dbReference type="Pfam" id="PF11923"/>
    </source>
</evidence>
<evidence type="ECO:0000313" key="9">
    <source>
        <dbReference type="EMBL" id="KKZ68071.1"/>
    </source>
</evidence>
<organism evidence="9 10">
    <name type="scientific">[Emmonsia] crescens</name>
    <dbReference type="NCBI Taxonomy" id="73230"/>
    <lineage>
        <taxon>Eukaryota</taxon>
        <taxon>Fungi</taxon>
        <taxon>Dikarya</taxon>
        <taxon>Ascomycota</taxon>
        <taxon>Pezizomycotina</taxon>
        <taxon>Eurotiomycetes</taxon>
        <taxon>Eurotiomycetidae</taxon>
        <taxon>Onygenales</taxon>
        <taxon>Ajellomycetaceae</taxon>
        <taxon>Emergomyces</taxon>
    </lineage>
</organism>
<feature type="compositionally biased region" description="Acidic residues" evidence="6">
    <location>
        <begin position="748"/>
        <end position="762"/>
    </location>
</feature>
<feature type="compositionally biased region" description="Basic and acidic residues" evidence="6">
    <location>
        <begin position="714"/>
        <end position="747"/>
    </location>
</feature>
<dbReference type="GO" id="GO:0005737">
    <property type="term" value="C:cytoplasm"/>
    <property type="evidence" value="ECO:0007669"/>
    <property type="project" value="UniProtKB-SubCell"/>
</dbReference>
<feature type="compositionally biased region" description="Low complexity" evidence="6">
    <location>
        <begin position="879"/>
        <end position="895"/>
    </location>
</feature>
<feature type="region of interest" description="Disordered" evidence="6">
    <location>
        <begin position="1143"/>
        <end position="1184"/>
    </location>
</feature>
<comment type="caution">
    <text evidence="9">The sequence shown here is derived from an EMBL/GenBank/DDBJ whole genome shotgun (WGS) entry which is preliminary data.</text>
</comment>
<dbReference type="GO" id="GO:1990112">
    <property type="term" value="C:RQC complex"/>
    <property type="evidence" value="ECO:0007669"/>
    <property type="project" value="TreeGrafter"/>
</dbReference>
<feature type="compositionally biased region" description="Gly residues" evidence="6">
    <location>
        <begin position="1164"/>
        <end position="1174"/>
    </location>
</feature>
<dbReference type="VEuPathDB" id="FungiDB:EMCG_06283"/>
<dbReference type="EMBL" id="LCZI01000155">
    <property type="protein sequence ID" value="KKZ68071.1"/>
    <property type="molecule type" value="Genomic_DNA"/>
</dbReference>
<reference evidence="10" key="1">
    <citation type="journal article" date="2015" name="PLoS Genet.">
        <title>The dynamic genome and transcriptome of the human fungal pathogen Blastomyces and close relative Emmonsia.</title>
        <authorList>
            <person name="Munoz J.F."/>
            <person name="Gauthier G.M."/>
            <person name="Desjardins C.A."/>
            <person name="Gallo J.E."/>
            <person name="Holder J."/>
            <person name="Sullivan T.D."/>
            <person name="Marty A.J."/>
            <person name="Carmen J.C."/>
            <person name="Chen Z."/>
            <person name="Ding L."/>
            <person name="Gujja S."/>
            <person name="Magrini V."/>
            <person name="Misas E."/>
            <person name="Mitreva M."/>
            <person name="Priest M."/>
            <person name="Saif S."/>
            <person name="Whiston E.A."/>
            <person name="Young S."/>
            <person name="Zeng Q."/>
            <person name="Goldman W.E."/>
            <person name="Mardis E.R."/>
            <person name="Taylor J.W."/>
            <person name="McEwen J.G."/>
            <person name="Clay O.K."/>
            <person name="Klein B.S."/>
            <person name="Cuomo C.A."/>
        </authorList>
    </citation>
    <scope>NUCLEOTIDE SEQUENCE [LARGE SCALE GENOMIC DNA]</scope>
    <source>
        <strain evidence="10">UAMH 3008</strain>
    </source>
</reference>
<protein>
    <recommendedName>
        <fullName evidence="5">Ribosome quality control complex subunit 2</fullName>
    </recommendedName>
</protein>
<dbReference type="Pfam" id="PF05670">
    <property type="entry name" value="NFACT-R_1"/>
    <property type="match status" value="1"/>
</dbReference>
<sequence length="1184" mass="129542">MKQRFSSLDVKVISRELSQALVGLRISNIYDLSSRICLFKLAKPDTRRQLIVDTGFRCHLTEYSRTTAAAPSPFISRLRKFLKTRRVTAVSQLGTDRIIDIELSDGNFHLLLEFYAGGNIILTDKEYKIIALHRIVPEGSDQEEVRVGLQYVLTNKQNYNGAPPLSIERLKDTLQKANDAAGAPADAAGNNKRAKKKQAEALRRAVSLGFPEYPPLLLEHAFHVTGFDTSLKPEQVLEDNKLMEKLMLALVEAENINSSLSAAEDTPGYIISKTEAKAGEEDAVTATGASKSKNVLYHDFHPFKPKQFENVPGTTILKFDTFNKAVDEYFSSVESQKLESKLTEREEMAKKKLDAAQKDQEKRVGVLKEVQELHIRKAQAIEANLFRVEEAMNAVNGLIAQGMDWVEIARLIEMEQSRQNPVAKVIKLPLKLYENTVTLLLGEPTEDEEPMDESDEGEDEESSDEDEDSERKLGGLKKPEQQPQQQLLSIDIDLGISPWANARQYYDQKKAAAVKEEKTLKSTKIAIKSTEKKVAADLKQALKQEKPVLRPARTPFWFEKFIFFVSSDGYLVLGGRDVQQTEILYRRHLKKGDVYVHADVQGAIPIFVKNKAGTPDAPIPPGTLSQAGNLCIATSSAWDSKAVMGAWWVNADQVSKTTPSGEYLATGGFVIRGEKNQLPPAQLLLGFAVMFQISGESIKNHTKHRVQDEASTSEDAKETQGREELPSGHDLETPRETESKEIDHQSDESDSSDPENGEIEEGTDNKRTNPLLKDEAESDDSGSDDEEPNIGEDRPQDDDSGDEREDNNTKVKSAEAPEPGEKETLPKEEAAPQSQTDTATARPAKHLSARERRLLKKGIPIEQASARLADPESHLSTNVPSRSSTPSVAASTTTTNIRGKRSKNKKLATKYQHQDEEDRELALRLLGSAPKPDKLREAAKSKADRQAEIEAQKQRRRAQHDRAAQAERERQRTLQQQVGTQAGGDVGDGGDAQLDDADTAADLSCLPSLIGTPVAGDEIVAAIPVCAPWMALGQYKYRAKLQPGTVKKGKAVKEILGKWIFDATVTVNAMEKGKGKWKGKQDIDEGEGEVADENVNEEGKGEESGEAGANHGLKQLAAMELELIKGWRDVEIMNTLPVGKVKIVSGGGGGGGGGGDKGGKGKGGKTGGGGGKGGKGAKGKGGKK</sequence>
<feature type="region of interest" description="Disordered" evidence="6">
    <location>
        <begin position="441"/>
        <end position="484"/>
    </location>
</feature>
<feature type="compositionally biased region" description="Gly residues" evidence="6">
    <location>
        <begin position="981"/>
        <end position="990"/>
    </location>
</feature>
<feature type="compositionally biased region" description="Acidic residues" evidence="6">
    <location>
        <begin position="776"/>
        <end position="805"/>
    </location>
</feature>
<evidence type="ECO:0000313" key="10">
    <source>
        <dbReference type="Proteomes" id="UP000034164"/>
    </source>
</evidence>
<feature type="domain" description="NFACT RNA-binding" evidence="7">
    <location>
        <begin position="560"/>
        <end position="673"/>
    </location>
</feature>
<dbReference type="GO" id="GO:0043023">
    <property type="term" value="F:ribosomal large subunit binding"/>
    <property type="evidence" value="ECO:0007669"/>
    <property type="project" value="TreeGrafter"/>
</dbReference>
<dbReference type="OrthoDB" id="207084at2759"/>
<feature type="compositionally biased region" description="Basic residues" evidence="6">
    <location>
        <begin position="898"/>
        <end position="908"/>
    </location>
</feature>
<feature type="region of interest" description="Disordered" evidence="6">
    <location>
        <begin position="700"/>
        <end position="995"/>
    </location>
</feature>
<feature type="compositionally biased region" description="Basic and acidic residues" evidence="6">
    <location>
        <begin position="469"/>
        <end position="480"/>
    </location>
</feature>
<feature type="compositionally biased region" description="Basic and acidic residues" evidence="6">
    <location>
        <begin position="931"/>
        <end position="953"/>
    </location>
</feature>
<keyword evidence="4" id="KW-0175">Coiled coil</keyword>
<dbReference type="PANTHER" id="PTHR15239:SF6">
    <property type="entry name" value="RIBOSOME QUALITY CONTROL COMPLEX SUBUNIT NEMF"/>
    <property type="match status" value="1"/>
</dbReference>
<dbReference type="InterPro" id="IPR051608">
    <property type="entry name" value="RQC_Subunit_NEMF"/>
</dbReference>
<dbReference type="InterPro" id="IPR021846">
    <property type="entry name" value="NFACT-C"/>
</dbReference>
<evidence type="ECO:0000256" key="4">
    <source>
        <dbReference type="ARBA" id="ARBA00023054"/>
    </source>
</evidence>
<feature type="compositionally biased region" description="Gly residues" evidence="6">
    <location>
        <begin position="1145"/>
        <end position="1156"/>
    </location>
</feature>
<feature type="compositionally biased region" description="Acidic residues" evidence="6">
    <location>
        <begin position="1084"/>
        <end position="1096"/>
    </location>
</feature>
<dbReference type="GO" id="GO:0072344">
    <property type="term" value="P:rescue of stalled ribosome"/>
    <property type="evidence" value="ECO:0007669"/>
    <property type="project" value="TreeGrafter"/>
</dbReference>
<accession>A0A0G2JBU1</accession>
<comment type="subcellular location">
    <subcellularLocation>
        <location evidence="1">Cytoplasm</location>
    </subcellularLocation>
</comment>
<feature type="compositionally biased region" description="Basic and acidic residues" evidence="6">
    <location>
        <begin position="806"/>
        <end position="830"/>
    </location>
</feature>
<dbReference type="Pfam" id="PF05833">
    <property type="entry name" value="NFACT_N"/>
    <property type="match status" value="1"/>
</dbReference>
<evidence type="ECO:0000256" key="3">
    <source>
        <dbReference type="ARBA" id="ARBA00022490"/>
    </source>
</evidence>
<feature type="compositionally biased region" description="Basic and acidic residues" evidence="6">
    <location>
        <begin position="912"/>
        <end position="922"/>
    </location>
</feature>
<proteinExistence type="inferred from homology"/>
<dbReference type="Gene3D" id="2.30.310.10">
    <property type="entry name" value="ibrinogen binding protein from staphylococcus aureus domain"/>
    <property type="match status" value="1"/>
</dbReference>
<evidence type="ECO:0000256" key="6">
    <source>
        <dbReference type="SAM" id="MobiDB-lite"/>
    </source>
</evidence>
<feature type="compositionally biased region" description="Basic and acidic residues" evidence="6">
    <location>
        <begin position="763"/>
        <end position="775"/>
    </location>
</feature>
<gene>
    <name evidence="9" type="ORF">EMCG_06283</name>
</gene>
<feature type="compositionally biased region" description="Basic residues" evidence="6">
    <location>
        <begin position="1175"/>
        <end position="1184"/>
    </location>
</feature>
<feature type="domain" description="NFACT protein C-terminal" evidence="8">
    <location>
        <begin position="1001"/>
        <end position="1144"/>
    </location>
</feature>
<evidence type="ECO:0000259" key="7">
    <source>
        <dbReference type="Pfam" id="PF05670"/>
    </source>
</evidence>
<dbReference type="GO" id="GO:0000049">
    <property type="term" value="F:tRNA binding"/>
    <property type="evidence" value="ECO:0007669"/>
    <property type="project" value="TreeGrafter"/>
</dbReference>
<dbReference type="Proteomes" id="UP000034164">
    <property type="component" value="Unassembled WGS sequence"/>
</dbReference>
<keyword evidence="3" id="KW-0963">Cytoplasm</keyword>
<dbReference type="Pfam" id="PF11923">
    <property type="entry name" value="NFACT-C"/>
    <property type="match status" value="1"/>
</dbReference>
<feature type="region of interest" description="Disordered" evidence="6">
    <location>
        <begin position="1077"/>
        <end position="1109"/>
    </location>
</feature>
<evidence type="ECO:0000256" key="5">
    <source>
        <dbReference type="ARBA" id="ARBA00070414"/>
    </source>
</evidence>
<dbReference type="AlphaFoldDB" id="A0A0G2JBU1"/>
<feature type="compositionally biased region" description="Acidic residues" evidence="6">
    <location>
        <begin position="444"/>
        <end position="468"/>
    </location>
</feature>
<evidence type="ECO:0000256" key="1">
    <source>
        <dbReference type="ARBA" id="ARBA00004496"/>
    </source>
</evidence>
<dbReference type="PANTHER" id="PTHR15239">
    <property type="entry name" value="NUCLEAR EXPORT MEDIATOR FACTOR NEMF"/>
    <property type="match status" value="1"/>
</dbReference>
<feature type="compositionally biased region" description="Basic and acidic residues" evidence="6">
    <location>
        <begin position="960"/>
        <end position="972"/>
    </location>
</feature>